<comment type="similarity">
    <text evidence="7">Belongs to the binding-protein-dependent transport system permease family.</text>
</comment>
<keyword evidence="10" id="KW-1185">Reference proteome</keyword>
<evidence type="ECO:0000259" key="8">
    <source>
        <dbReference type="PROSITE" id="PS50928"/>
    </source>
</evidence>
<dbReference type="Proteomes" id="UP001143474">
    <property type="component" value="Unassembled WGS sequence"/>
</dbReference>
<feature type="transmembrane region" description="Helical" evidence="7">
    <location>
        <begin position="215"/>
        <end position="240"/>
    </location>
</feature>
<feature type="domain" description="ABC transmembrane type-1" evidence="8">
    <location>
        <begin position="84"/>
        <end position="298"/>
    </location>
</feature>
<dbReference type="AlphaFoldDB" id="A0A9W6I1N5"/>
<comment type="subcellular location">
    <subcellularLocation>
        <location evidence="1 7">Cell membrane</location>
        <topology evidence="1 7">Multi-pass membrane protein</topology>
    </subcellularLocation>
</comment>
<dbReference type="PROSITE" id="PS50928">
    <property type="entry name" value="ABC_TM1"/>
    <property type="match status" value="1"/>
</dbReference>
<name>A0A9W6I1N5_9ACTN</name>
<dbReference type="RefSeq" id="WP_271218227.1">
    <property type="nucleotide sequence ID" value="NZ_BAAAVD010000028.1"/>
</dbReference>
<reference evidence="9" key="1">
    <citation type="journal article" date="2014" name="Int. J. Syst. Evol. Microbiol.">
        <title>Complete genome sequence of Corynebacterium casei LMG S-19264T (=DSM 44701T), isolated from a smear-ripened cheese.</title>
        <authorList>
            <consortium name="US DOE Joint Genome Institute (JGI-PGF)"/>
            <person name="Walter F."/>
            <person name="Albersmeier A."/>
            <person name="Kalinowski J."/>
            <person name="Ruckert C."/>
        </authorList>
    </citation>
    <scope>NUCLEOTIDE SEQUENCE</scope>
    <source>
        <strain evidence="9">VKM Ac-2007</strain>
    </source>
</reference>
<evidence type="ECO:0000256" key="3">
    <source>
        <dbReference type="ARBA" id="ARBA00022475"/>
    </source>
</evidence>
<dbReference type="EMBL" id="BSEV01000006">
    <property type="protein sequence ID" value="GLK09771.1"/>
    <property type="molecule type" value="Genomic_DNA"/>
</dbReference>
<feature type="transmembrane region" description="Helical" evidence="7">
    <location>
        <begin position="83"/>
        <end position="109"/>
    </location>
</feature>
<proteinExistence type="inferred from homology"/>
<organism evidence="9 10">
    <name type="scientific">Streptosporangium carneum</name>
    <dbReference type="NCBI Taxonomy" id="47481"/>
    <lineage>
        <taxon>Bacteria</taxon>
        <taxon>Bacillati</taxon>
        <taxon>Actinomycetota</taxon>
        <taxon>Actinomycetes</taxon>
        <taxon>Streptosporangiales</taxon>
        <taxon>Streptosporangiaceae</taxon>
        <taxon>Streptosporangium</taxon>
    </lineage>
</organism>
<dbReference type="GO" id="GO:0055085">
    <property type="term" value="P:transmembrane transport"/>
    <property type="evidence" value="ECO:0007669"/>
    <property type="project" value="InterPro"/>
</dbReference>
<dbReference type="GO" id="GO:0005886">
    <property type="term" value="C:plasma membrane"/>
    <property type="evidence" value="ECO:0007669"/>
    <property type="project" value="UniProtKB-SubCell"/>
</dbReference>
<evidence type="ECO:0000256" key="2">
    <source>
        <dbReference type="ARBA" id="ARBA00022448"/>
    </source>
</evidence>
<dbReference type="CDD" id="cd06261">
    <property type="entry name" value="TM_PBP2"/>
    <property type="match status" value="1"/>
</dbReference>
<dbReference type="InterPro" id="IPR000515">
    <property type="entry name" value="MetI-like"/>
</dbReference>
<dbReference type="SUPFAM" id="SSF161098">
    <property type="entry name" value="MetI-like"/>
    <property type="match status" value="1"/>
</dbReference>
<dbReference type="PANTHER" id="PTHR30193:SF41">
    <property type="entry name" value="DIACETYLCHITOBIOSE UPTAKE SYSTEM PERMEASE PROTEIN NGCF"/>
    <property type="match status" value="1"/>
</dbReference>
<evidence type="ECO:0000256" key="7">
    <source>
        <dbReference type="RuleBase" id="RU363032"/>
    </source>
</evidence>
<sequence>MERAAVEGAAARPATRTRLRDREWFWGYLMIAPLTLGLGVFYLWPVLQSVYYSFTEWTLFGDSSWVGLDNYATLLRDPEVGKALWNTFLVAAFGLLVIPVSIAVAALLNTRGLRLVSFYRTLYFLPVVTMPAAVALIWRWLYNGEYGLINYLLSLVGVTGRSWISDPSTALYAVMVVFVWTYLGYFTVIFMAGLQGIPGHLYEAAAIDGAGRFRQFFRITLPLLTPTVFFSGVLMVMYGLQMFDLLYLMFGKNSPAWADNKTIVLLFYNKAFEEGAKGYGAAIAVVLMAITLAITAVQFRLQRRWVHYA</sequence>
<feature type="transmembrane region" description="Helical" evidence="7">
    <location>
        <begin position="170"/>
        <end position="194"/>
    </location>
</feature>
<protein>
    <submittedName>
        <fullName evidence="9">Sugar ABC transporter permease</fullName>
    </submittedName>
</protein>
<evidence type="ECO:0000256" key="1">
    <source>
        <dbReference type="ARBA" id="ARBA00004651"/>
    </source>
</evidence>
<dbReference type="Pfam" id="PF00528">
    <property type="entry name" value="BPD_transp_1"/>
    <property type="match status" value="1"/>
</dbReference>
<gene>
    <name evidence="9" type="ORF">GCM10017600_31770</name>
</gene>
<feature type="transmembrane region" description="Helical" evidence="7">
    <location>
        <begin position="279"/>
        <end position="299"/>
    </location>
</feature>
<keyword evidence="3" id="KW-1003">Cell membrane</keyword>
<comment type="caution">
    <text evidence="9">The sequence shown here is derived from an EMBL/GenBank/DDBJ whole genome shotgun (WGS) entry which is preliminary data.</text>
</comment>
<dbReference type="InterPro" id="IPR035906">
    <property type="entry name" value="MetI-like_sf"/>
</dbReference>
<accession>A0A9W6I1N5</accession>
<feature type="transmembrane region" description="Helical" evidence="7">
    <location>
        <begin position="25"/>
        <end position="44"/>
    </location>
</feature>
<feature type="transmembrane region" description="Helical" evidence="7">
    <location>
        <begin position="121"/>
        <end position="141"/>
    </location>
</feature>
<dbReference type="PANTHER" id="PTHR30193">
    <property type="entry name" value="ABC TRANSPORTER PERMEASE PROTEIN"/>
    <property type="match status" value="1"/>
</dbReference>
<evidence type="ECO:0000313" key="9">
    <source>
        <dbReference type="EMBL" id="GLK09771.1"/>
    </source>
</evidence>
<keyword evidence="4 7" id="KW-0812">Transmembrane</keyword>
<keyword evidence="6 7" id="KW-0472">Membrane</keyword>
<keyword evidence="2 7" id="KW-0813">Transport</keyword>
<evidence type="ECO:0000313" key="10">
    <source>
        <dbReference type="Proteomes" id="UP001143474"/>
    </source>
</evidence>
<evidence type="ECO:0000256" key="4">
    <source>
        <dbReference type="ARBA" id="ARBA00022692"/>
    </source>
</evidence>
<evidence type="ECO:0000256" key="6">
    <source>
        <dbReference type="ARBA" id="ARBA00023136"/>
    </source>
</evidence>
<evidence type="ECO:0000256" key="5">
    <source>
        <dbReference type="ARBA" id="ARBA00022989"/>
    </source>
</evidence>
<keyword evidence="5 7" id="KW-1133">Transmembrane helix</keyword>
<reference evidence="9" key="2">
    <citation type="submission" date="2023-01" db="EMBL/GenBank/DDBJ databases">
        <authorList>
            <person name="Sun Q."/>
            <person name="Evtushenko L."/>
        </authorList>
    </citation>
    <scope>NUCLEOTIDE SEQUENCE</scope>
    <source>
        <strain evidence="9">VKM Ac-2007</strain>
    </source>
</reference>
<dbReference type="Gene3D" id="1.10.3720.10">
    <property type="entry name" value="MetI-like"/>
    <property type="match status" value="1"/>
</dbReference>
<dbReference type="InterPro" id="IPR051393">
    <property type="entry name" value="ABC_transporter_permease"/>
</dbReference>